<dbReference type="OrthoDB" id="938855at2"/>
<dbReference type="STRING" id="76947.GCA_002080435_02405"/>
<evidence type="ECO:0000313" key="1">
    <source>
        <dbReference type="EMBL" id="KFG91685.1"/>
    </source>
</evidence>
<keyword evidence="2" id="KW-1185">Reference proteome</keyword>
<dbReference type="RefSeq" id="WP_051907981.1">
    <property type="nucleotide sequence ID" value="NZ_BCZD01000018.1"/>
</dbReference>
<dbReference type="Pfam" id="PF13578">
    <property type="entry name" value="Methyltransf_24"/>
    <property type="match status" value="1"/>
</dbReference>
<accession>A0A086PE67</accession>
<dbReference type="InterPro" id="IPR029063">
    <property type="entry name" value="SAM-dependent_MTases_sf"/>
</dbReference>
<reference evidence="1" key="1">
    <citation type="submission" date="2014-08" db="EMBL/GenBank/DDBJ databases">
        <title>Draft genome sequences of Sphingobium herbicidovorans.</title>
        <authorList>
            <person name="Gan H.M."/>
            <person name="Gan H.Y."/>
            <person name="Savka M.A."/>
        </authorList>
    </citation>
    <scope>NUCLEOTIDE SEQUENCE [LARGE SCALE GENOMIC DNA]</scope>
    <source>
        <strain evidence="1">NBRC 16415</strain>
    </source>
</reference>
<dbReference type="SUPFAM" id="SSF53335">
    <property type="entry name" value="S-adenosyl-L-methionine-dependent methyltransferases"/>
    <property type="match status" value="1"/>
</dbReference>
<name>A0A086PE67_SPHHM</name>
<dbReference type="EMBL" id="JFZA02000002">
    <property type="protein sequence ID" value="KFG91685.1"/>
    <property type="molecule type" value="Genomic_DNA"/>
</dbReference>
<dbReference type="AlphaFoldDB" id="A0A086PE67"/>
<dbReference type="GO" id="GO:0008168">
    <property type="term" value="F:methyltransferase activity"/>
    <property type="evidence" value="ECO:0007669"/>
    <property type="project" value="UniProtKB-KW"/>
</dbReference>
<dbReference type="Gene3D" id="3.40.50.150">
    <property type="entry name" value="Vaccinia Virus protein VP39"/>
    <property type="match status" value="1"/>
</dbReference>
<dbReference type="eggNOG" id="COG4122">
    <property type="taxonomic scope" value="Bacteria"/>
</dbReference>
<organism evidence="1 2">
    <name type="scientific">Sphingobium herbicidovorans (strain ATCC 700291 / DSM 11019 / CCUG 56400 / KCTC 2939 / LMG 18315 / NBRC 16415 / MH)</name>
    <name type="common">Sphingomonas herbicidovorans</name>
    <dbReference type="NCBI Taxonomy" id="1219045"/>
    <lineage>
        <taxon>Bacteria</taxon>
        <taxon>Pseudomonadati</taxon>
        <taxon>Pseudomonadota</taxon>
        <taxon>Alphaproteobacteria</taxon>
        <taxon>Sphingomonadales</taxon>
        <taxon>Sphingomonadaceae</taxon>
        <taxon>Sphingobium</taxon>
    </lineage>
</organism>
<dbReference type="GO" id="GO:0032259">
    <property type="term" value="P:methylation"/>
    <property type="evidence" value="ECO:0007669"/>
    <property type="project" value="UniProtKB-KW"/>
</dbReference>
<protein>
    <submittedName>
        <fullName evidence="1">O-methyltransferase</fullName>
    </submittedName>
</protein>
<gene>
    <name evidence="1" type="ORF">BV98_000542</name>
</gene>
<dbReference type="PATRIC" id="fig|1219045.3.peg.554"/>
<dbReference type="Proteomes" id="UP000024284">
    <property type="component" value="Unassembled WGS sequence"/>
</dbReference>
<evidence type="ECO:0000313" key="2">
    <source>
        <dbReference type="Proteomes" id="UP000024284"/>
    </source>
</evidence>
<sequence length="214" mass="24595">MQLVKRSYSNFMHVCARLGPLEKLIHEARDRDPYRWHRWAASLLAIHDVKRMVALDLPWWNVRATREVEAFLAGRAKARVFEYGAGASTAWLARRAASVTSVEHHAEWQKLISPIIERLGNAQLWGRELAGDAYIGAIDEADGEFDLIVIDGRRRVECLARALPHLRKDGFVLFDDSGRRRYRAAIRNCGLTEERHFGRSYCVPYPDFTSILHV</sequence>
<comment type="caution">
    <text evidence="1">The sequence shown here is derived from an EMBL/GenBank/DDBJ whole genome shotgun (WGS) entry which is preliminary data.</text>
</comment>
<proteinExistence type="predicted"/>